<keyword evidence="3" id="KW-0677">Repeat</keyword>
<dbReference type="InterPro" id="IPR036770">
    <property type="entry name" value="Ankyrin_rpt-contain_sf"/>
</dbReference>
<keyword evidence="6 8" id="KW-0472">Membrane</keyword>
<dbReference type="PROSITE" id="PS50297">
    <property type="entry name" value="ANK_REP_REGION"/>
    <property type="match status" value="2"/>
</dbReference>
<evidence type="ECO:0000256" key="5">
    <source>
        <dbReference type="ARBA" id="ARBA00023043"/>
    </source>
</evidence>
<feature type="transmembrane region" description="Helical" evidence="8">
    <location>
        <begin position="292"/>
        <end position="310"/>
    </location>
</feature>
<dbReference type="Pfam" id="PF00023">
    <property type="entry name" value="Ank"/>
    <property type="match status" value="1"/>
</dbReference>
<keyword evidence="5 7" id="KW-0040">ANK repeat</keyword>
<dbReference type="Pfam" id="PF12796">
    <property type="entry name" value="Ank_2"/>
    <property type="match status" value="1"/>
</dbReference>
<dbReference type="GO" id="GO:0005886">
    <property type="term" value="C:plasma membrane"/>
    <property type="evidence" value="ECO:0007669"/>
    <property type="project" value="TreeGrafter"/>
</dbReference>
<protein>
    <recommendedName>
        <fullName evidence="9">PGG domain-containing protein</fullName>
    </recommendedName>
</protein>
<dbReference type="Proteomes" id="UP001168877">
    <property type="component" value="Unassembled WGS sequence"/>
</dbReference>
<feature type="domain" description="PGG" evidence="9">
    <location>
        <begin position="285"/>
        <end position="390"/>
    </location>
</feature>
<name>A0AA39REF8_ACESA</name>
<dbReference type="PANTHER" id="PTHR24186">
    <property type="entry name" value="PROTEIN PHOSPHATASE 1 REGULATORY SUBUNIT"/>
    <property type="match status" value="1"/>
</dbReference>
<dbReference type="SUPFAM" id="SSF48403">
    <property type="entry name" value="Ankyrin repeat"/>
    <property type="match status" value="1"/>
</dbReference>
<dbReference type="EMBL" id="JAUESC010000388">
    <property type="protein sequence ID" value="KAK0572318.1"/>
    <property type="molecule type" value="Genomic_DNA"/>
</dbReference>
<keyword evidence="11" id="KW-1185">Reference proteome</keyword>
<reference evidence="10" key="2">
    <citation type="submission" date="2023-06" db="EMBL/GenBank/DDBJ databases">
        <authorList>
            <person name="Swenson N.G."/>
            <person name="Wegrzyn J.L."/>
            <person name="Mcevoy S.L."/>
        </authorList>
    </citation>
    <scope>NUCLEOTIDE SEQUENCE</scope>
    <source>
        <strain evidence="10">NS2018</strain>
        <tissue evidence="10">Leaf</tissue>
    </source>
</reference>
<evidence type="ECO:0000256" key="7">
    <source>
        <dbReference type="PROSITE-ProRule" id="PRU00023"/>
    </source>
</evidence>
<feature type="transmembrane region" description="Helical" evidence="8">
    <location>
        <begin position="367"/>
        <end position="390"/>
    </location>
</feature>
<dbReference type="PANTHER" id="PTHR24186:SF37">
    <property type="entry name" value="PGG DOMAIN-CONTAINING PROTEIN"/>
    <property type="match status" value="1"/>
</dbReference>
<evidence type="ECO:0000256" key="4">
    <source>
        <dbReference type="ARBA" id="ARBA00022989"/>
    </source>
</evidence>
<feature type="transmembrane region" description="Helical" evidence="8">
    <location>
        <begin position="330"/>
        <end position="355"/>
    </location>
</feature>
<keyword evidence="4 8" id="KW-1133">Transmembrane helix</keyword>
<evidence type="ECO:0000256" key="3">
    <source>
        <dbReference type="ARBA" id="ARBA00022737"/>
    </source>
</evidence>
<evidence type="ECO:0000256" key="1">
    <source>
        <dbReference type="ARBA" id="ARBA00004141"/>
    </source>
</evidence>
<comment type="subcellular location">
    <subcellularLocation>
        <location evidence="1">Membrane</location>
        <topology evidence="1">Multi-pass membrane protein</topology>
    </subcellularLocation>
</comment>
<evidence type="ECO:0000256" key="6">
    <source>
        <dbReference type="ARBA" id="ARBA00023136"/>
    </source>
</evidence>
<evidence type="ECO:0000256" key="2">
    <source>
        <dbReference type="ARBA" id="ARBA00022692"/>
    </source>
</evidence>
<dbReference type="SMART" id="SM00248">
    <property type="entry name" value="ANK"/>
    <property type="match status" value="6"/>
</dbReference>
<dbReference type="Gene3D" id="1.25.40.20">
    <property type="entry name" value="Ankyrin repeat-containing domain"/>
    <property type="match status" value="1"/>
</dbReference>
<evidence type="ECO:0000259" key="9">
    <source>
        <dbReference type="Pfam" id="PF13962"/>
    </source>
</evidence>
<dbReference type="InterPro" id="IPR026961">
    <property type="entry name" value="PGG_dom"/>
</dbReference>
<evidence type="ECO:0000313" key="10">
    <source>
        <dbReference type="EMBL" id="KAK0572318.1"/>
    </source>
</evidence>
<dbReference type="AlphaFoldDB" id="A0AA39REF8"/>
<comment type="caution">
    <text evidence="10">The sequence shown here is derived from an EMBL/GenBank/DDBJ whole genome shotgun (WGS) entry which is preliminary data.</text>
</comment>
<evidence type="ECO:0000256" key="8">
    <source>
        <dbReference type="SAM" id="Phobius"/>
    </source>
</evidence>
<dbReference type="InterPro" id="IPR002110">
    <property type="entry name" value="Ankyrin_rpt"/>
</dbReference>
<gene>
    <name evidence="10" type="ORF">LWI29_029694</name>
</gene>
<organism evidence="10 11">
    <name type="scientific">Acer saccharum</name>
    <name type="common">Sugar maple</name>
    <dbReference type="NCBI Taxonomy" id="4024"/>
    <lineage>
        <taxon>Eukaryota</taxon>
        <taxon>Viridiplantae</taxon>
        <taxon>Streptophyta</taxon>
        <taxon>Embryophyta</taxon>
        <taxon>Tracheophyta</taxon>
        <taxon>Spermatophyta</taxon>
        <taxon>Magnoliopsida</taxon>
        <taxon>eudicotyledons</taxon>
        <taxon>Gunneridae</taxon>
        <taxon>Pentapetalae</taxon>
        <taxon>rosids</taxon>
        <taxon>malvids</taxon>
        <taxon>Sapindales</taxon>
        <taxon>Sapindaceae</taxon>
        <taxon>Hippocastanoideae</taxon>
        <taxon>Acereae</taxon>
        <taxon>Acer</taxon>
    </lineage>
</organism>
<dbReference type="PROSITE" id="PS50088">
    <property type="entry name" value="ANK_REPEAT"/>
    <property type="match status" value="2"/>
</dbReference>
<feature type="repeat" description="ANK" evidence="7">
    <location>
        <begin position="104"/>
        <end position="126"/>
    </location>
</feature>
<feature type="repeat" description="ANK" evidence="7">
    <location>
        <begin position="70"/>
        <end position="92"/>
    </location>
</feature>
<reference evidence="10" key="1">
    <citation type="journal article" date="2022" name="Plant J.">
        <title>Strategies of tolerance reflected in two North American maple genomes.</title>
        <authorList>
            <person name="McEvoy S.L."/>
            <person name="Sezen U.U."/>
            <person name="Trouern-Trend A."/>
            <person name="McMahon S.M."/>
            <person name="Schaberg P.G."/>
            <person name="Yang J."/>
            <person name="Wegrzyn J.L."/>
            <person name="Swenson N.G."/>
        </authorList>
    </citation>
    <scope>NUCLEOTIDE SEQUENCE</scope>
    <source>
        <strain evidence="10">NS2018</strain>
    </source>
</reference>
<evidence type="ECO:0000313" key="11">
    <source>
        <dbReference type="Proteomes" id="UP001168877"/>
    </source>
</evidence>
<feature type="transmembrane region" description="Helical" evidence="8">
    <location>
        <begin position="402"/>
        <end position="421"/>
    </location>
</feature>
<sequence length="484" mass="54148">MERRIYEAAIEGSVVYLFQLLQEDALILDRLMVGCYAETPLHIASMLGHLDFVQEILTRKPELAGELDSRKSSPLHLAAAKGYIDIVKSLISVNPETCFVRDRDGRNPLHIAAIKGHVSVLKELLRVRPDAARILTDRGGTILHLCVRYNQLEALKFLVETLDDPDFVSCKDHDGNTILHIAVADKQVEAIKFLGTSTRIEVNALNGYGLTALDFNCTQSYRDFKDWEIKELLIGGTKATSNAKDIKCNWTVELVGSNLTSHKNKTIHQHLQGNSLENVQEKGDNWLEKKRSVLMVVASLIATVAFQAGLNPPGGVRQETSYSVLYDSHRVTYILFLAYNTTGFMSSLSIILLLISGLPIRRKCFLWILMVVMWVAVTAMAFTYLCSITMLTDSREATSVSFGVFLVWLVMMGILLLVHAIRLGKLFMERRTTAQIMSILILDKVDMKNSYSESPLHVAALLGHVDFAKVILSRKPELAREVDS</sequence>
<proteinExistence type="predicted"/>
<dbReference type="Pfam" id="PF13962">
    <property type="entry name" value="PGG"/>
    <property type="match status" value="1"/>
</dbReference>
<accession>A0AA39REF8</accession>
<keyword evidence="2 8" id="KW-0812">Transmembrane</keyword>